<accession>A0ABX0JGL8</accession>
<dbReference type="NCBIfam" id="TIGR02669">
    <property type="entry name" value="SpoIID_LytB"/>
    <property type="match status" value="1"/>
</dbReference>
<protein>
    <submittedName>
        <fullName evidence="2">Stage II sporulation protein D</fullName>
    </submittedName>
</protein>
<evidence type="ECO:0000313" key="3">
    <source>
        <dbReference type="Proteomes" id="UP001165962"/>
    </source>
</evidence>
<dbReference type="PANTHER" id="PTHR30032:SF4">
    <property type="entry name" value="AMIDASE ENHANCER"/>
    <property type="match status" value="1"/>
</dbReference>
<gene>
    <name evidence="2" type="primary">spoIID</name>
    <name evidence="2" type="ORF">G9U52_28885</name>
</gene>
<name>A0ABX0JGL8_9BACL</name>
<dbReference type="InterPro" id="IPR013693">
    <property type="entry name" value="SpoIID/LytB_N"/>
</dbReference>
<sequence>MPSIPKPNSIQAPSVAIAPLEAIEPNVGPQPAPLYVPVYLSRQKKIESMPLEQYVRGVLAAEMPIEFELEALKAQAMAARTYIIRKEVEQDFSNVPVSGAWVTDTIAHQAYTSEADLKARWGERYASNSDKLNQAIAQTEGVILTYEQKPIQANFFSTSNGFTENSEDYWSAYIPYLRSVPSPWDIQLSPRYKDTVTFSTADLQSKLGISKAVPASGRGSLLQVVERSQGHRIKQIRIEGKLYSGREIREKLGLNSSQFQWSWKGDRLEVTTFGYGHGVGMSQWGAQGMALEGYKADQIVQYFYTGIELSEASSLVKGNNL</sequence>
<dbReference type="Proteomes" id="UP001165962">
    <property type="component" value="Unassembled WGS sequence"/>
</dbReference>
<reference evidence="2" key="1">
    <citation type="submission" date="2020-03" db="EMBL/GenBank/DDBJ databases">
        <title>Draft sequencing of Paenibacilllus sp. S3N08.</title>
        <authorList>
            <person name="Kim D.-U."/>
        </authorList>
    </citation>
    <scope>NUCLEOTIDE SEQUENCE</scope>
    <source>
        <strain evidence="2">S3N08</strain>
    </source>
</reference>
<dbReference type="Pfam" id="PF08486">
    <property type="entry name" value="SpoIID"/>
    <property type="match status" value="1"/>
</dbReference>
<organism evidence="2 3">
    <name type="scientific">Paenibacillus agricola</name>
    <dbReference type="NCBI Taxonomy" id="2716264"/>
    <lineage>
        <taxon>Bacteria</taxon>
        <taxon>Bacillati</taxon>
        <taxon>Bacillota</taxon>
        <taxon>Bacilli</taxon>
        <taxon>Bacillales</taxon>
        <taxon>Paenibacillaceae</taxon>
        <taxon>Paenibacillus</taxon>
    </lineage>
</organism>
<keyword evidence="3" id="KW-1185">Reference proteome</keyword>
<dbReference type="InterPro" id="IPR051922">
    <property type="entry name" value="Bact_Sporulation_Assoc"/>
</dbReference>
<feature type="domain" description="Sporulation stage II protein D amidase enhancer LytB N-terminal" evidence="1">
    <location>
        <begin position="42"/>
        <end position="146"/>
    </location>
</feature>
<dbReference type="NCBIfam" id="TIGR02870">
    <property type="entry name" value="spore_II_D"/>
    <property type="match status" value="1"/>
</dbReference>
<dbReference type="InterPro" id="IPR014225">
    <property type="entry name" value="Spore_II_D_firmicutes"/>
</dbReference>
<dbReference type="EMBL" id="JAAOIW010000014">
    <property type="protein sequence ID" value="NHN33838.1"/>
    <property type="molecule type" value="Genomic_DNA"/>
</dbReference>
<dbReference type="InterPro" id="IPR013486">
    <property type="entry name" value="SpoIID/LytB"/>
</dbReference>
<evidence type="ECO:0000313" key="2">
    <source>
        <dbReference type="EMBL" id="NHN33838.1"/>
    </source>
</evidence>
<dbReference type="PANTHER" id="PTHR30032">
    <property type="entry name" value="N-ACETYLMURAMOYL-L-ALANINE AMIDASE-RELATED"/>
    <property type="match status" value="1"/>
</dbReference>
<evidence type="ECO:0000259" key="1">
    <source>
        <dbReference type="Pfam" id="PF08486"/>
    </source>
</evidence>
<comment type="caution">
    <text evidence="2">The sequence shown here is derived from an EMBL/GenBank/DDBJ whole genome shotgun (WGS) entry which is preliminary data.</text>
</comment>
<proteinExistence type="predicted"/>